<protein>
    <recommendedName>
        <fullName evidence="2">Integrase catalytic domain-containing protein</fullName>
    </recommendedName>
</protein>
<dbReference type="GO" id="GO:0015074">
    <property type="term" value="P:DNA integration"/>
    <property type="evidence" value="ECO:0007669"/>
    <property type="project" value="InterPro"/>
</dbReference>
<dbReference type="EMBL" id="AHEF01000102">
    <property type="protein sequence ID" value="EOP79318.1"/>
    <property type="molecule type" value="Genomic_DNA"/>
</dbReference>
<dbReference type="GO" id="GO:0003676">
    <property type="term" value="F:nucleic acid binding"/>
    <property type="evidence" value="ECO:0007669"/>
    <property type="project" value="InterPro"/>
</dbReference>
<comment type="function">
    <text evidence="1">Involved in the transposition of the insertion sequence.</text>
</comment>
<dbReference type="InterPro" id="IPR001584">
    <property type="entry name" value="Integrase_cat-core"/>
</dbReference>
<dbReference type="Pfam" id="PF00665">
    <property type="entry name" value="rve"/>
    <property type="match status" value="1"/>
</dbReference>
<reference evidence="3 4" key="1">
    <citation type="submission" date="2012-12" db="EMBL/GenBank/DDBJ databases">
        <title>The Genome Sequence of Bacillus cereus HuB4-4.</title>
        <authorList>
            <consortium name="The Broad Institute Genome Sequencing Platform"/>
            <consortium name="The Broad Institute Genome Sequencing Center for Infectious Disease"/>
            <person name="Feldgarden M."/>
            <person name="Van der Auwera G.A."/>
            <person name="Mahillon J."/>
            <person name="Duprez V."/>
            <person name="Timmery S."/>
            <person name="Mattelet C."/>
            <person name="Dierick K."/>
            <person name="Sun M."/>
            <person name="Yu Z."/>
            <person name="Zhu L."/>
            <person name="Hu X."/>
            <person name="Shank E.B."/>
            <person name="Swiecicka I."/>
            <person name="Hansen B.M."/>
            <person name="Andrup L."/>
            <person name="Walker B."/>
            <person name="Young S.K."/>
            <person name="Zeng Q."/>
            <person name="Gargeya S."/>
            <person name="Fitzgerald M."/>
            <person name="Haas B."/>
            <person name="Abouelleil A."/>
            <person name="Alvarado L."/>
            <person name="Arachchi H.M."/>
            <person name="Berlin A.M."/>
            <person name="Chapman S.B."/>
            <person name="Dewar J."/>
            <person name="Goldberg J."/>
            <person name="Griggs A."/>
            <person name="Gujja S."/>
            <person name="Hansen M."/>
            <person name="Howarth C."/>
            <person name="Imamovic A."/>
            <person name="Larimer J."/>
            <person name="McCowan C."/>
            <person name="Murphy C."/>
            <person name="Neiman D."/>
            <person name="Pearson M."/>
            <person name="Priest M."/>
            <person name="Roberts A."/>
            <person name="Saif S."/>
            <person name="Shea T."/>
            <person name="Sisk P."/>
            <person name="Sykes S."/>
            <person name="Wortman J."/>
            <person name="Nusbaum C."/>
            <person name="Birren B."/>
        </authorList>
    </citation>
    <scope>NUCLEOTIDE SEQUENCE [LARGE SCALE GENOMIC DNA]</scope>
    <source>
        <strain evidence="3 4">HuB4-4</strain>
    </source>
</reference>
<sequence>MLLTDITYLFYGKSKKAYLSTIKDGSTNEILAYHISNRLTLDLVIDTLVKPKKNRRIKLAKGTFMHSDQGAHYTSPTYQKFVKNYIKYYNEYRYQ</sequence>
<dbReference type="PANTHER" id="PTHR46889">
    <property type="entry name" value="TRANSPOSASE INSF FOR INSERTION SEQUENCE IS3B-RELATED"/>
    <property type="match status" value="1"/>
</dbReference>
<dbReference type="SUPFAM" id="SSF53098">
    <property type="entry name" value="Ribonuclease H-like"/>
    <property type="match status" value="1"/>
</dbReference>
<proteinExistence type="predicted"/>
<evidence type="ECO:0000313" key="4">
    <source>
        <dbReference type="Proteomes" id="UP000014009"/>
    </source>
</evidence>
<dbReference type="InterPro" id="IPR012337">
    <property type="entry name" value="RNaseH-like_sf"/>
</dbReference>
<organism evidence="3 4">
    <name type="scientific">Bacillus cereus HuB4-4</name>
    <dbReference type="NCBI Taxonomy" id="1053211"/>
    <lineage>
        <taxon>Bacteria</taxon>
        <taxon>Bacillati</taxon>
        <taxon>Bacillota</taxon>
        <taxon>Bacilli</taxon>
        <taxon>Bacillales</taxon>
        <taxon>Bacillaceae</taxon>
        <taxon>Bacillus</taxon>
        <taxon>Bacillus cereus group</taxon>
    </lineage>
</organism>
<feature type="domain" description="Integrase catalytic" evidence="2">
    <location>
        <begin position="4"/>
        <end position="85"/>
    </location>
</feature>
<name>A0A9W5QN94_BACCE</name>
<dbReference type="PANTHER" id="PTHR46889:SF5">
    <property type="entry name" value="INTEGRASE PROTEIN"/>
    <property type="match status" value="1"/>
</dbReference>
<dbReference type="Proteomes" id="UP000014009">
    <property type="component" value="Unassembled WGS sequence"/>
</dbReference>
<dbReference type="InterPro" id="IPR036397">
    <property type="entry name" value="RNaseH_sf"/>
</dbReference>
<gene>
    <name evidence="3" type="ORF">IGM_06297</name>
</gene>
<evidence type="ECO:0000313" key="3">
    <source>
        <dbReference type="EMBL" id="EOP79318.1"/>
    </source>
</evidence>
<evidence type="ECO:0000259" key="2">
    <source>
        <dbReference type="Pfam" id="PF00665"/>
    </source>
</evidence>
<accession>A0A9W5QN94</accession>
<evidence type="ECO:0000256" key="1">
    <source>
        <dbReference type="ARBA" id="ARBA00002286"/>
    </source>
</evidence>
<dbReference type="InterPro" id="IPR050900">
    <property type="entry name" value="Transposase_IS3/IS150/IS904"/>
</dbReference>
<dbReference type="Gene3D" id="3.30.420.10">
    <property type="entry name" value="Ribonuclease H-like superfamily/Ribonuclease H"/>
    <property type="match status" value="1"/>
</dbReference>
<dbReference type="AlphaFoldDB" id="A0A9W5QN94"/>
<comment type="caution">
    <text evidence="3">The sequence shown here is derived from an EMBL/GenBank/DDBJ whole genome shotgun (WGS) entry which is preliminary data.</text>
</comment>